<name>A0ACD3ABT1_9AGAR</name>
<proteinExistence type="predicted"/>
<dbReference type="Proteomes" id="UP000308600">
    <property type="component" value="Unassembled WGS sequence"/>
</dbReference>
<organism evidence="1 2">
    <name type="scientific">Pluteus cervinus</name>
    <dbReference type="NCBI Taxonomy" id="181527"/>
    <lineage>
        <taxon>Eukaryota</taxon>
        <taxon>Fungi</taxon>
        <taxon>Dikarya</taxon>
        <taxon>Basidiomycota</taxon>
        <taxon>Agaricomycotina</taxon>
        <taxon>Agaricomycetes</taxon>
        <taxon>Agaricomycetidae</taxon>
        <taxon>Agaricales</taxon>
        <taxon>Pluteineae</taxon>
        <taxon>Pluteaceae</taxon>
        <taxon>Pluteus</taxon>
    </lineage>
</organism>
<protein>
    <submittedName>
        <fullName evidence="1">Uncharacterized protein</fullName>
    </submittedName>
</protein>
<gene>
    <name evidence="1" type="ORF">BDN72DRAFT_902767</name>
</gene>
<reference evidence="1 2" key="1">
    <citation type="journal article" date="2019" name="Nat. Ecol. Evol.">
        <title>Megaphylogeny resolves global patterns of mushroom evolution.</title>
        <authorList>
            <person name="Varga T."/>
            <person name="Krizsan K."/>
            <person name="Foldi C."/>
            <person name="Dima B."/>
            <person name="Sanchez-Garcia M."/>
            <person name="Sanchez-Ramirez S."/>
            <person name="Szollosi G.J."/>
            <person name="Szarkandi J.G."/>
            <person name="Papp V."/>
            <person name="Albert L."/>
            <person name="Andreopoulos W."/>
            <person name="Angelini C."/>
            <person name="Antonin V."/>
            <person name="Barry K.W."/>
            <person name="Bougher N.L."/>
            <person name="Buchanan P."/>
            <person name="Buyck B."/>
            <person name="Bense V."/>
            <person name="Catcheside P."/>
            <person name="Chovatia M."/>
            <person name="Cooper J."/>
            <person name="Damon W."/>
            <person name="Desjardin D."/>
            <person name="Finy P."/>
            <person name="Geml J."/>
            <person name="Haridas S."/>
            <person name="Hughes K."/>
            <person name="Justo A."/>
            <person name="Karasinski D."/>
            <person name="Kautmanova I."/>
            <person name="Kiss B."/>
            <person name="Kocsube S."/>
            <person name="Kotiranta H."/>
            <person name="LaButti K.M."/>
            <person name="Lechner B.E."/>
            <person name="Liimatainen K."/>
            <person name="Lipzen A."/>
            <person name="Lukacs Z."/>
            <person name="Mihaltcheva S."/>
            <person name="Morgado L.N."/>
            <person name="Niskanen T."/>
            <person name="Noordeloos M.E."/>
            <person name="Ohm R.A."/>
            <person name="Ortiz-Santana B."/>
            <person name="Ovrebo C."/>
            <person name="Racz N."/>
            <person name="Riley R."/>
            <person name="Savchenko A."/>
            <person name="Shiryaev A."/>
            <person name="Soop K."/>
            <person name="Spirin V."/>
            <person name="Szebenyi C."/>
            <person name="Tomsovsky M."/>
            <person name="Tulloss R.E."/>
            <person name="Uehling J."/>
            <person name="Grigoriev I.V."/>
            <person name="Vagvolgyi C."/>
            <person name="Papp T."/>
            <person name="Martin F.M."/>
            <person name="Miettinen O."/>
            <person name="Hibbett D.S."/>
            <person name="Nagy L.G."/>
        </authorList>
    </citation>
    <scope>NUCLEOTIDE SEQUENCE [LARGE SCALE GENOMIC DNA]</scope>
    <source>
        <strain evidence="1 2">NL-1719</strain>
    </source>
</reference>
<evidence type="ECO:0000313" key="1">
    <source>
        <dbReference type="EMBL" id="TFK62981.1"/>
    </source>
</evidence>
<dbReference type="EMBL" id="ML208546">
    <property type="protein sequence ID" value="TFK62981.1"/>
    <property type="molecule type" value="Genomic_DNA"/>
</dbReference>
<sequence length="544" mass="61394">MKGKKKPKRKPKTDAGNTPDATPLPDRPVTGKRKRAAPSTDPATTYKCNVDFGILVDNYIEENLSALQTEGVDHEEAVEYLTQEIQHGLGSFMTIANTLGAREGNQPLVKRAKLSPGVYVVDGKLQTPYSADGWSHGTSAGLLQRSRKPLSASGNRTPTVRPRRDWTKKEKKDELLRKRAVIFKNSKYSLEEDALVTKTGWFGKQPEKKSREALCKAYHDGTIYEHLRGFQRVDADNLKAPAVLADANDVIFCVRTEQRIWLQKYAGPALLEATKLLLEDTGYENVKLPRTRGSHDPVIIGRQRQYTKDIECVKFHRDNEAVVDKFIKDEALKGICKWLGEELWRYYPGVARRFDNNIKWYKENKGIDPEFPPFFTYCHNEPKRGGPKRVQCLPHVDSKNIVGVCVVLVYEMPGYHFDHKKCSWLVLWDAGIMLELPPWTAVIYPSSLFYHFNIDMHILLVPEGETPTPSNSVRLSESGEEGRGSIVFFNQASIFQSSETNSLNLKEAKKKGIPTTRNFVVDAADGFQSLSDYLPSQPPPAPTT</sequence>
<evidence type="ECO:0000313" key="2">
    <source>
        <dbReference type="Proteomes" id="UP000308600"/>
    </source>
</evidence>
<keyword evidence="2" id="KW-1185">Reference proteome</keyword>
<accession>A0ACD3ABT1</accession>